<comment type="caution">
    <text evidence="1">The sequence shown here is derived from an EMBL/GenBank/DDBJ whole genome shotgun (WGS) entry which is preliminary data.</text>
</comment>
<organism evidence="1 2">
    <name type="scientific">Morella rubra</name>
    <name type="common">Chinese bayberry</name>
    <dbReference type="NCBI Taxonomy" id="262757"/>
    <lineage>
        <taxon>Eukaryota</taxon>
        <taxon>Viridiplantae</taxon>
        <taxon>Streptophyta</taxon>
        <taxon>Embryophyta</taxon>
        <taxon>Tracheophyta</taxon>
        <taxon>Spermatophyta</taxon>
        <taxon>Magnoliopsida</taxon>
        <taxon>eudicotyledons</taxon>
        <taxon>Gunneridae</taxon>
        <taxon>Pentapetalae</taxon>
        <taxon>rosids</taxon>
        <taxon>fabids</taxon>
        <taxon>Fagales</taxon>
        <taxon>Myricaceae</taxon>
        <taxon>Morella</taxon>
    </lineage>
</organism>
<gene>
    <name evidence="1" type="ORF">CJ030_MR2G023033</name>
</gene>
<proteinExistence type="predicted"/>
<sequence>MKLVHAQYSQLLSQMCNEIPHLNHQQRINGGIVAALFRAIEEGIYEFVYEMVKTNKDLLWCVDDCNRTIFACAVLNRQAKIFSLIYGLKEKNALLSRRDKSFNIILHQAGRLETSTTVDRVPGAALQMQRELQWFEVSSYVLL</sequence>
<protein>
    <submittedName>
        <fullName evidence="1">Uncharacterized protein</fullName>
    </submittedName>
</protein>
<dbReference type="GO" id="GO:0016020">
    <property type="term" value="C:membrane"/>
    <property type="evidence" value="ECO:0007669"/>
    <property type="project" value="TreeGrafter"/>
</dbReference>
<evidence type="ECO:0000313" key="1">
    <source>
        <dbReference type="EMBL" id="KAB1223641.1"/>
    </source>
</evidence>
<name>A0A6A1WEL5_9ROSI</name>
<accession>A0A6A1WEL5</accession>
<reference evidence="1 2" key="1">
    <citation type="journal article" date="2019" name="Plant Biotechnol. J.">
        <title>The red bayberry genome and genetic basis of sex determination.</title>
        <authorList>
            <person name="Jia H.M."/>
            <person name="Jia H.J."/>
            <person name="Cai Q.L."/>
            <person name="Wang Y."/>
            <person name="Zhao H.B."/>
            <person name="Yang W.F."/>
            <person name="Wang G.Y."/>
            <person name="Li Y.H."/>
            <person name="Zhan D.L."/>
            <person name="Shen Y.T."/>
            <person name="Niu Q.F."/>
            <person name="Chang L."/>
            <person name="Qiu J."/>
            <person name="Zhao L."/>
            <person name="Xie H.B."/>
            <person name="Fu W.Y."/>
            <person name="Jin J."/>
            <person name="Li X.W."/>
            <person name="Jiao Y."/>
            <person name="Zhou C.C."/>
            <person name="Tu T."/>
            <person name="Chai C.Y."/>
            <person name="Gao J.L."/>
            <person name="Fan L.J."/>
            <person name="van de Weg E."/>
            <person name="Wang J.Y."/>
            <person name="Gao Z.S."/>
        </authorList>
    </citation>
    <scope>NUCLEOTIDE SEQUENCE [LARGE SCALE GENOMIC DNA]</scope>
    <source>
        <tissue evidence="1">Leaves</tissue>
    </source>
</reference>
<dbReference type="EMBL" id="RXIC02000020">
    <property type="protein sequence ID" value="KAB1223641.1"/>
    <property type="molecule type" value="Genomic_DNA"/>
</dbReference>
<dbReference type="OrthoDB" id="1925304at2759"/>
<keyword evidence="2" id="KW-1185">Reference proteome</keyword>
<dbReference type="Proteomes" id="UP000516437">
    <property type="component" value="Chromosome 2"/>
</dbReference>
<dbReference type="PANTHER" id="PTHR24177">
    <property type="entry name" value="CASKIN"/>
    <property type="match status" value="1"/>
</dbReference>
<dbReference type="PANTHER" id="PTHR24177:SF329">
    <property type="entry name" value="ANKYRIN REPEAT PROTEIN"/>
    <property type="match status" value="1"/>
</dbReference>
<dbReference type="AlphaFoldDB" id="A0A6A1WEL5"/>
<evidence type="ECO:0000313" key="2">
    <source>
        <dbReference type="Proteomes" id="UP000516437"/>
    </source>
</evidence>